<name>U5VNY2_9ACTN</name>
<evidence type="ECO:0008006" key="3">
    <source>
        <dbReference type="Google" id="ProtNLM"/>
    </source>
</evidence>
<dbReference type="RefSeq" id="WP_023357450.1">
    <property type="nucleotide sequence ID" value="NC_022657.1"/>
</dbReference>
<dbReference type="STRING" id="1246995.AFR_01090"/>
<dbReference type="PATRIC" id="fig|1246995.3.peg.217"/>
<dbReference type="KEGG" id="afs:AFR_01090"/>
<evidence type="ECO:0000313" key="1">
    <source>
        <dbReference type="EMBL" id="AGZ38507.1"/>
    </source>
</evidence>
<reference evidence="1 2" key="1">
    <citation type="journal article" date="2014" name="J. Biotechnol.">
        <title>Complete genome sequence of the actinobacterium Actinoplanes friuliensis HAG 010964, producer of the lipopeptide antibiotic friulimycin.</title>
        <authorList>
            <person name="Ruckert C."/>
            <person name="Szczepanowski R."/>
            <person name="Albersmeier A."/>
            <person name="Goesmann A."/>
            <person name="Fischer N."/>
            <person name="Steinkamper A."/>
            <person name="Puhler A."/>
            <person name="Biener R."/>
            <person name="Schwartz D."/>
            <person name="Kalinowski J."/>
        </authorList>
    </citation>
    <scope>NUCLEOTIDE SEQUENCE [LARGE SCALE GENOMIC DNA]</scope>
    <source>
        <strain evidence="1 2">DSM 7358</strain>
    </source>
</reference>
<keyword evidence="2" id="KW-1185">Reference proteome</keyword>
<protein>
    <recommendedName>
        <fullName evidence="3">DUF4279 domain-containing protein</fullName>
    </recommendedName>
</protein>
<sequence length="167" mass="18327">MNDTDTAAAGCTQRAYLYLERDVATDGPPYNPAELDLMAFEPDEVTRLLGLDPTATWRRGDPHPQFPAPRRFSGWNYEQPARVTYATEDVVTAMLDAVEPHAEGLVNACKTLGMRAAIMVVIEMQGSRQNDGDISISTPAITYSAATLRRAAALDLALNHDQYVLID</sequence>
<dbReference type="Proteomes" id="UP000017746">
    <property type="component" value="Chromosome"/>
</dbReference>
<accession>U5VNY2</accession>
<proteinExistence type="predicted"/>
<evidence type="ECO:0000313" key="2">
    <source>
        <dbReference type="Proteomes" id="UP000017746"/>
    </source>
</evidence>
<dbReference type="InterPro" id="IPR025459">
    <property type="entry name" value="DUF4279"/>
</dbReference>
<organism evidence="1 2">
    <name type="scientific">Actinoplanes friuliensis DSM 7358</name>
    <dbReference type="NCBI Taxonomy" id="1246995"/>
    <lineage>
        <taxon>Bacteria</taxon>
        <taxon>Bacillati</taxon>
        <taxon>Actinomycetota</taxon>
        <taxon>Actinomycetes</taxon>
        <taxon>Micromonosporales</taxon>
        <taxon>Micromonosporaceae</taxon>
        <taxon>Actinoplanes</taxon>
    </lineage>
</organism>
<gene>
    <name evidence="1" type="ORF">AFR_01090</name>
</gene>
<dbReference type="EMBL" id="CP006272">
    <property type="protein sequence ID" value="AGZ38507.1"/>
    <property type="molecule type" value="Genomic_DNA"/>
</dbReference>
<dbReference type="AlphaFoldDB" id="U5VNY2"/>
<dbReference type="HOGENOM" id="CLU_1674176_0_0_11"/>
<dbReference type="eggNOG" id="ENOG5030SC7">
    <property type="taxonomic scope" value="Bacteria"/>
</dbReference>
<dbReference type="Pfam" id="PF14106">
    <property type="entry name" value="DUF4279"/>
    <property type="match status" value="1"/>
</dbReference>
<dbReference type="OrthoDB" id="3296407at2"/>